<keyword evidence="1" id="KW-0812">Transmembrane</keyword>
<evidence type="ECO:0000256" key="1">
    <source>
        <dbReference type="SAM" id="Phobius"/>
    </source>
</evidence>
<evidence type="ECO:0000259" key="2">
    <source>
        <dbReference type="Pfam" id="PF07811"/>
    </source>
</evidence>
<evidence type="ECO:0000313" key="4">
    <source>
        <dbReference type="Proteomes" id="UP000015527"/>
    </source>
</evidence>
<protein>
    <submittedName>
        <fullName evidence="3">Pilus assembly protein TadE</fullName>
    </submittedName>
</protein>
<dbReference type="eggNOG" id="ENOG50335IV">
    <property type="taxonomic scope" value="Bacteria"/>
</dbReference>
<dbReference type="AlphaFoldDB" id="T0IE71"/>
<dbReference type="EMBL" id="ATHL01000151">
    <property type="protein sequence ID" value="EQB07959.1"/>
    <property type="molecule type" value="Genomic_DNA"/>
</dbReference>
<comment type="caution">
    <text evidence="3">The sequence shown here is derived from an EMBL/GenBank/DDBJ whole genome shotgun (WGS) entry which is preliminary data.</text>
</comment>
<feature type="transmembrane region" description="Helical" evidence="1">
    <location>
        <begin position="23"/>
        <end position="45"/>
    </location>
</feature>
<dbReference type="PATRIC" id="fig|1096930.3.peg.4285"/>
<proteinExistence type="predicted"/>
<dbReference type="Proteomes" id="UP000015527">
    <property type="component" value="Unassembled WGS sequence"/>
</dbReference>
<keyword evidence="4" id="KW-1185">Reference proteome</keyword>
<reference evidence="3 4" key="1">
    <citation type="journal article" date="2013" name="Genome Announc.">
        <title>Genome Sequence of Novosphingobium lindaniclasticum LE124T, Isolated from a Hexachlorocyclohexane Dumpsite.</title>
        <authorList>
            <person name="Saxena A."/>
            <person name="Nayyar N."/>
            <person name="Sangwan N."/>
            <person name="Kumari R."/>
            <person name="Khurana J.P."/>
            <person name="Lal R."/>
        </authorList>
    </citation>
    <scope>NUCLEOTIDE SEQUENCE [LARGE SCALE GENOMIC DNA]</scope>
    <source>
        <strain evidence="3 4">LE124</strain>
    </source>
</reference>
<evidence type="ECO:0000313" key="3">
    <source>
        <dbReference type="EMBL" id="EQB07959.1"/>
    </source>
</evidence>
<dbReference type="Pfam" id="PF07811">
    <property type="entry name" value="TadE"/>
    <property type="match status" value="1"/>
</dbReference>
<name>T0IE71_9SPHN</name>
<accession>T0IE71</accession>
<feature type="domain" description="TadE-like" evidence="2">
    <location>
        <begin position="18"/>
        <end position="59"/>
    </location>
</feature>
<dbReference type="InterPro" id="IPR012495">
    <property type="entry name" value="TadE-like_dom"/>
</dbReference>
<keyword evidence="1" id="KW-1133">Transmembrane helix</keyword>
<gene>
    <name evidence="3" type="ORF">L284_21805</name>
</gene>
<organism evidence="3 4">
    <name type="scientific">Novosphingobium lindaniclasticum LE124</name>
    <dbReference type="NCBI Taxonomy" id="1096930"/>
    <lineage>
        <taxon>Bacteria</taxon>
        <taxon>Pseudomonadati</taxon>
        <taxon>Pseudomonadota</taxon>
        <taxon>Alphaproteobacteria</taxon>
        <taxon>Sphingomonadales</taxon>
        <taxon>Sphingomonadaceae</taxon>
        <taxon>Novosphingobium</taxon>
    </lineage>
</organism>
<dbReference type="RefSeq" id="WP_021236026.1">
    <property type="nucleotide sequence ID" value="NZ_ATHL01000151.1"/>
</dbReference>
<keyword evidence="1" id="KW-0472">Membrane</keyword>
<sequence>MTAAPFSIRAFAQDRAAASAAEFALVLPLLLLLILGTIDIGLYAWQINQAEKATQTGARWAVATDMIASGLQNYSFASAGGIPQGTVVGVSAFPGVTCQSGGTSVSCTCAAGGSCAFPLTASNTAFTALVTRMKQIDGHITASNVVVTYGWSGLGFAGDPNGPDVAPLTTVSLRNMNYQPISTLVFGVQVPLPTFAYTLTMEDGSGTVSN</sequence>